<keyword evidence="2" id="KW-0862">Zinc</keyword>
<feature type="active site" description="Nucleophile" evidence="1">
    <location>
        <position position="297"/>
    </location>
</feature>
<dbReference type="EC" id="3.5.1.23" evidence="3"/>
<dbReference type="GO" id="GO:0016020">
    <property type="term" value="C:membrane"/>
    <property type="evidence" value="ECO:0007669"/>
    <property type="project" value="GOC"/>
</dbReference>
<keyword evidence="3" id="KW-0443">Lipid metabolism</keyword>
<dbReference type="GO" id="GO:0046512">
    <property type="term" value="P:sphingosine biosynthetic process"/>
    <property type="evidence" value="ECO:0007669"/>
    <property type="project" value="TreeGrafter"/>
</dbReference>
<dbReference type="GO" id="GO:0046872">
    <property type="term" value="F:metal ion binding"/>
    <property type="evidence" value="ECO:0007669"/>
    <property type="project" value="UniProtKB-KW"/>
</dbReference>
<protein>
    <recommendedName>
        <fullName evidence="3">Neutral ceramidase</fullName>
        <ecNumber evidence="3">3.5.1.23</ecNumber>
    </recommendedName>
</protein>
<keyword evidence="3" id="KW-0746">Sphingolipid metabolism</keyword>
<evidence type="ECO:0000256" key="3">
    <source>
        <dbReference type="RuleBase" id="RU366019"/>
    </source>
</evidence>
<dbReference type="GO" id="GO:0046514">
    <property type="term" value="P:ceramide catabolic process"/>
    <property type="evidence" value="ECO:0007669"/>
    <property type="project" value="InterPro"/>
</dbReference>
<evidence type="ECO:0000259" key="4">
    <source>
        <dbReference type="Pfam" id="PF04734"/>
    </source>
</evidence>
<dbReference type="GO" id="GO:0005576">
    <property type="term" value="C:extracellular region"/>
    <property type="evidence" value="ECO:0007669"/>
    <property type="project" value="TreeGrafter"/>
</dbReference>
<dbReference type="EMBL" id="QFQP01000035">
    <property type="protein sequence ID" value="PZR06949.1"/>
    <property type="molecule type" value="Genomic_DNA"/>
</dbReference>
<dbReference type="AlphaFoldDB" id="A0A2W5SUI8"/>
<comment type="catalytic activity">
    <reaction evidence="3">
        <text>an N-acylsphing-4-enine + H2O = sphing-4-enine + a fatty acid</text>
        <dbReference type="Rhea" id="RHEA:20856"/>
        <dbReference type="ChEBI" id="CHEBI:15377"/>
        <dbReference type="ChEBI" id="CHEBI:28868"/>
        <dbReference type="ChEBI" id="CHEBI:52639"/>
        <dbReference type="ChEBI" id="CHEBI:57756"/>
        <dbReference type="EC" id="3.5.1.23"/>
    </reaction>
</comment>
<comment type="similarity">
    <text evidence="3">Belongs to the neutral ceramidase family.</text>
</comment>
<dbReference type="GO" id="GO:0017040">
    <property type="term" value="F:N-acylsphingosine amidohydrolase activity"/>
    <property type="evidence" value="ECO:0007669"/>
    <property type="project" value="UniProtKB-UniRule"/>
</dbReference>
<feature type="binding site" evidence="2">
    <location>
        <position position="533"/>
    </location>
    <ligand>
        <name>Zn(2+)</name>
        <dbReference type="ChEBI" id="CHEBI:29105"/>
    </ligand>
</feature>
<dbReference type="PANTHER" id="PTHR12670:SF1">
    <property type="entry name" value="NEUTRAL CERAMIDASE"/>
    <property type="match status" value="1"/>
</dbReference>
<evidence type="ECO:0000256" key="2">
    <source>
        <dbReference type="PIRSR" id="PIRSR606823-2"/>
    </source>
</evidence>
<evidence type="ECO:0000313" key="5">
    <source>
        <dbReference type="EMBL" id="PZR06949.1"/>
    </source>
</evidence>
<name>A0A2W5SUI8_9BACT</name>
<comment type="caution">
    <text evidence="5">The sequence shown here is derived from an EMBL/GenBank/DDBJ whole genome shotgun (WGS) entry which is preliminary data.</text>
</comment>
<evidence type="ECO:0000313" key="6">
    <source>
        <dbReference type="Proteomes" id="UP000249061"/>
    </source>
</evidence>
<dbReference type="Proteomes" id="UP000249061">
    <property type="component" value="Unassembled WGS sequence"/>
</dbReference>
<organism evidence="5 6">
    <name type="scientific">Archangium gephyra</name>
    <dbReference type="NCBI Taxonomy" id="48"/>
    <lineage>
        <taxon>Bacteria</taxon>
        <taxon>Pseudomonadati</taxon>
        <taxon>Myxococcota</taxon>
        <taxon>Myxococcia</taxon>
        <taxon>Myxococcales</taxon>
        <taxon>Cystobacterineae</taxon>
        <taxon>Archangiaceae</taxon>
        <taxon>Archangium</taxon>
    </lineage>
</organism>
<proteinExistence type="inferred from homology"/>
<reference evidence="5 6" key="1">
    <citation type="submission" date="2017-08" db="EMBL/GenBank/DDBJ databases">
        <title>Infants hospitalized years apart are colonized by the same room-sourced microbial strains.</title>
        <authorList>
            <person name="Brooks B."/>
            <person name="Olm M.R."/>
            <person name="Firek B.A."/>
            <person name="Baker R."/>
            <person name="Thomas B.C."/>
            <person name="Morowitz M.J."/>
            <person name="Banfield J.F."/>
        </authorList>
    </citation>
    <scope>NUCLEOTIDE SEQUENCE [LARGE SCALE GENOMIC DNA]</scope>
    <source>
        <strain evidence="5">S2_003_000_R2_14</strain>
    </source>
</reference>
<keyword evidence="2" id="KW-0479">Metal-binding</keyword>
<feature type="domain" description="Neutral/alkaline non-lysosomal ceramidase N-terminal" evidence="4">
    <location>
        <begin position="52"/>
        <end position="448"/>
    </location>
</feature>
<accession>A0A2W5SUI8</accession>
<sequence>MRSFSPSFVVEAALASTHRVCDCRRAFPGGAPAVHFAGGPMTLHAIETTPFWFGFGKADITVFEPGLSMWGWGSGQNVPTRAATPLFARACVVSGAAHDKPHVFLSLDLGMVSESLRRHVLARLPELDEHRLTLTATHTHSGPSGFSTYLFYALSGPGFSPLVHDTIVEGCVRAVREAMSRREAGFIRSLADDLPVSEPVAFQRSLAAYNRNHDVTPLTKERADEALNRRMTVLRFEDLNGEPRGLINFFAVHATSVHSDFTALHADNKGLAAAMCERELPGGFVALFVQESAGDVSPNYRPSRARGFHVGRYDDDERSAEHNAGIQARHSMRLFHEAARTGRVLDGTVRSRLRYSTFHDLRVDADLAEGLEGRRTGDPVLGLGFTFGTPEGPGPLGRISDAATKFTRLMALVNARRDDAYLRAQGRKLAFWSLGAGAHSKPTPWAEQSLLKLLPERRVRYYLEAQRLRGTQLLSWVPQHLPVQLVRLGNFAMGFVPFEPTTIAGRRLRALLKHELHAGDVVMCGYSNAYAGYLTTPEEYDEQAYEGAMTLFGRWSFGALGTELRRVARQLREVEAHHELGELPARLPLEQWVVPATLREVRS</sequence>
<feature type="binding site" evidence="2">
    <location>
        <position position="499"/>
    </location>
    <ligand>
        <name>Zn(2+)</name>
        <dbReference type="ChEBI" id="CHEBI:29105"/>
    </ligand>
</feature>
<comment type="cofactor">
    <cofactor evidence="2">
        <name>Zn(2+)</name>
        <dbReference type="ChEBI" id="CHEBI:29105"/>
    </cofactor>
    <text evidence="2">Binds 1 zinc ion per subunit.</text>
</comment>
<gene>
    <name evidence="5" type="ORF">DI536_29205</name>
</gene>
<feature type="binding site" evidence="2">
    <location>
        <position position="253"/>
    </location>
    <ligand>
        <name>Zn(2+)</name>
        <dbReference type="ChEBI" id="CHEBI:29105"/>
    </ligand>
</feature>
<dbReference type="InterPro" id="IPR031329">
    <property type="entry name" value="NEUT/ALK_ceramidase_N"/>
</dbReference>
<dbReference type="InterPro" id="IPR006823">
    <property type="entry name" value="Ceramidase_alk"/>
</dbReference>
<keyword evidence="3" id="KW-0378">Hydrolase</keyword>
<dbReference type="PANTHER" id="PTHR12670">
    <property type="entry name" value="CERAMIDASE"/>
    <property type="match status" value="1"/>
</dbReference>
<dbReference type="GO" id="GO:0042759">
    <property type="term" value="P:long-chain fatty acid biosynthetic process"/>
    <property type="evidence" value="ECO:0007669"/>
    <property type="project" value="TreeGrafter"/>
</dbReference>
<evidence type="ECO:0000256" key="1">
    <source>
        <dbReference type="PIRSR" id="PIRSR606823-1"/>
    </source>
</evidence>
<feature type="domain" description="Neutral/alkaline non-lysosomal ceramidase N-terminal" evidence="4">
    <location>
        <begin position="474"/>
        <end position="559"/>
    </location>
</feature>
<dbReference type="Pfam" id="PF04734">
    <property type="entry name" value="Ceramidase_alk"/>
    <property type="match status" value="2"/>
</dbReference>
<feature type="binding site" evidence="2">
    <location>
        <position position="138"/>
    </location>
    <ligand>
        <name>Zn(2+)</name>
        <dbReference type="ChEBI" id="CHEBI:29105"/>
    </ligand>
</feature>